<dbReference type="PANTHER" id="PTHR37422">
    <property type="entry name" value="TEICHURONIC ACID BIOSYNTHESIS PROTEIN TUAE"/>
    <property type="match status" value="1"/>
</dbReference>
<feature type="transmembrane region" description="Helical" evidence="5">
    <location>
        <begin position="437"/>
        <end position="458"/>
    </location>
</feature>
<feature type="domain" description="O-antigen ligase-related" evidence="6">
    <location>
        <begin position="251"/>
        <end position="415"/>
    </location>
</feature>
<evidence type="ECO:0000256" key="5">
    <source>
        <dbReference type="SAM" id="Phobius"/>
    </source>
</evidence>
<gene>
    <name evidence="7" type="ORF">DEM34_03640</name>
</gene>
<feature type="transmembrane region" description="Helical" evidence="5">
    <location>
        <begin position="143"/>
        <end position="164"/>
    </location>
</feature>
<dbReference type="InterPro" id="IPR051533">
    <property type="entry name" value="WaaL-like"/>
</dbReference>
<dbReference type="GO" id="GO:0016020">
    <property type="term" value="C:membrane"/>
    <property type="evidence" value="ECO:0007669"/>
    <property type="project" value="UniProtKB-SubCell"/>
</dbReference>
<evidence type="ECO:0000256" key="3">
    <source>
        <dbReference type="ARBA" id="ARBA00022989"/>
    </source>
</evidence>
<dbReference type="Proteomes" id="UP000245474">
    <property type="component" value="Unassembled WGS sequence"/>
</dbReference>
<comment type="subcellular location">
    <subcellularLocation>
        <location evidence="1">Membrane</location>
        <topology evidence="1">Multi-pass membrane protein</topology>
    </subcellularLocation>
</comment>
<proteinExistence type="predicted"/>
<feature type="transmembrane region" description="Helical" evidence="5">
    <location>
        <begin position="209"/>
        <end position="229"/>
    </location>
</feature>
<name>A0A2U2N6T0_9GAMM</name>
<feature type="transmembrane region" description="Helical" evidence="5">
    <location>
        <begin position="266"/>
        <end position="283"/>
    </location>
</feature>
<organism evidence="7 8">
    <name type="scientific">Sediminicurvatus halobius</name>
    <dbReference type="NCBI Taxonomy" id="2182432"/>
    <lineage>
        <taxon>Bacteria</taxon>
        <taxon>Pseudomonadati</taxon>
        <taxon>Pseudomonadota</taxon>
        <taxon>Gammaproteobacteria</taxon>
        <taxon>Chromatiales</taxon>
        <taxon>Ectothiorhodospiraceae</taxon>
        <taxon>Sediminicurvatus</taxon>
    </lineage>
</organism>
<dbReference type="PANTHER" id="PTHR37422:SF13">
    <property type="entry name" value="LIPOPOLYSACCHARIDE BIOSYNTHESIS PROTEIN PA4999-RELATED"/>
    <property type="match status" value="1"/>
</dbReference>
<evidence type="ECO:0000256" key="1">
    <source>
        <dbReference type="ARBA" id="ARBA00004141"/>
    </source>
</evidence>
<keyword evidence="4 5" id="KW-0472">Membrane</keyword>
<dbReference type="Pfam" id="PF04932">
    <property type="entry name" value="Wzy_C"/>
    <property type="match status" value="1"/>
</dbReference>
<evidence type="ECO:0000313" key="7">
    <source>
        <dbReference type="EMBL" id="PWG64901.1"/>
    </source>
</evidence>
<feature type="transmembrane region" description="Helical" evidence="5">
    <location>
        <begin position="78"/>
        <end position="103"/>
    </location>
</feature>
<sequence>MISMRSTPPSPSEGAKMPTREMPWVSLPSAIQHRNYRMKTHHAPTNWEGTAPAADAGLGRIHRGADGIGYVGLLGFALFAWLGTAGANAALLLMLVATVIHGITGEVRQLIRSPLAAWAAVWLAYVAFWAMQGPVAGQQAAGFYDAAAGYAYLALVVVPAWWLARFASTRHWLRVALLALVGFVLGRLVEVDWADPLRFFRQRDGLGLPAIALGQYAAAALLGLLLMPPDMAAQRVDEPNRWIRAALWTLLLVTVAFLLLASRSRGAWLAFLVVLIPALWFRYRARPNPAGHAAAHWPLAAAVAGGAGLLALAVWYTDAADMVQNRLQAESQTYQAVIEGRWSDVGDGSIGTRIQMYRLGMERFAEAPLVGWGPGMGKWMLDRSGSEHLAKFQDLHSLLIQLPAELGMIGVVLFVVPLALAIAGFARERLPVSKPMLILIISGLALHLLCAATNFRVFNVDWRFYWFLFAGFGLALAIAPAGAGTREDCR</sequence>
<keyword evidence="8" id="KW-1185">Reference proteome</keyword>
<keyword evidence="3 5" id="KW-1133">Transmembrane helix</keyword>
<feature type="transmembrane region" description="Helical" evidence="5">
    <location>
        <begin position="295"/>
        <end position="316"/>
    </location>
</feature>
<comment type="caution">
    <text evidence="7">The sequence shown here is derived from an EMBL/GenBank/DDBJ whole genome shotgun (WGS) entry which is preliminary data.</text>
</comment>
<feature type="transmembrane region" description="Helical" evidence="5">
    <location>
        <begin position="115"/>
        <end position="131"/>
    </location>
</feature>
<feature type="transmembrane region" description="Helical" evidence="5">
    <location>
        <begin position="241"/>
        <end position="260"/>
    </location>
</feature>
<evidence type="ECO:0000259" key="6">
    <source>
        <dbReference type="Pfam" id="PF04932"/>
    </source>
</evidence>
<reference evidence="7 8" key="1">
    <citation type="submission" date="2018-05" db="EMBL/GenBank/DDBJ databases">
        <title>Spiribacter halobius sp. nov., a moderately halophilic bacterium isolated from marine solar saltern.</title>
        <authorList>
            <person name="Zheng W.-S."/>
            <person name="Lu D.-C."/>
            <person name="Du Z.-J."/>
        </authorList>
    </citation>
    <scope>NUCLEOTIDE SEQUENCE [LARGE SCALE GENOMIC DNA]</scope>
    <source>
        <strain evidence="7 8">E85</strain>
    </source>
</reference>
<protein>
    <recommendedName>
        <fullName evidence="6">O-antigen ligase-related domain-containing protein</fullName>
    </recommendedName>
</protein>
<dbReference type="InterPro" id="IPR007016">
    <property type="entry name" value="O-antigen_ligase-rel_domated"/>
</dbReference>
<accession>A0A2U2N6T0</accession>
<feature type="transmembrane region" description="Helical" evidence="5">
    <location>
        <begin position="464"/>
        <end position="483"/>
    </location>
</feature>
<feature type="transmembrane region" description="Helical" evidence="5">
    <location>
        <begin position="406"/>
        <end position="425"/>
    </location>
</feature>
<evidence type="ECO:0000256" key="2">
    <source>
        <dbReference type="ARBA" id="ARBA00022692"/>
    </source>
</evidence>
<dbReference type="EMBL" id="QFFI01000004">
    <property type="protein sequence ID" value="PWG64901.1"/>
    <property type="molecule type" value="Genomic_DNA"/>
</dbReference>
<keyword evidence="2 5" id="KW-0812">Transmembrane</keyword>
<dbReference type="AlphaFoldDB" id="A0A2U2N6T0"/>
<evidence type="ECO:0000313" key="8">
    <source>
        <dbReference type="Proteomes" id="UP000245474"/>
    </source>
</evidence>
<evidence type="ECO:0000256" key="4">
    <source>
        <dbReference type="ARBA" id="ARBA00023136"/>
    </source>
</evidence>